<reference evidence="1" key="1">
    <citation type="submission" date="2022-11" db="EMBL/GenBank/DDBJ databases">
        <authorList>
            <person name="Petersen C."/>
        </authorList>
    </citation>
    <scope>NUCLEOTIDE SEQUENCE</scope>
    <source>
        <strain evidence="1">IBT 30069</strain>
    </source>
</reference>
<protein>
    <submittedName>
        <fullName evidence="1">Uncharacterized protein</fullName>
    </submittedName>
</protein>
<gene>
    <name evidence="1" type="ORF">N7456_000327</name>
</gene>
<keyword evidence="2" id="KW-1185">Reference proteome</keyword>
<organism evidence="1 2">
    <name type="scientific">Penicillium angulare</name>
    <dbReference type="NCBI Taxonomy" id="116970"/>
    <lineage>
        <taxon>Eukaryota</taxon>
        <taxon>Fungi</taxon>
        <taxon>Dikarya</taxon>
        <taxon>Ascomycota</taxon>
        <taxon>Pezizomycotina</taxon>
        <taxon>Eurotiomycetes</taxon>
        <taxon>Eurotiomycetidae</taxon>
        <taxon>Eurotiales</taxon>
        <taxon>Aspergillaceae</taxon>
        <taxon>Penicillium</taxon>
    </lineage>
</organism>
<comment type="caution">
    <text evidence="1">The sequence shown here is derived from an EMBL/GenBank/DDBJ whole genome shotgun (WGS) entry which is preliminary data.</text>
</comment>
<proteinExistence type="predicted"/>
<name>A0A9W9GBU0_9EURO</name>
<dbReference type="OrthoDB" id="4656735at2759"/>
<evidence type="ECO:0000313" key="1">
    <source>
        <dbReference type="EMBL" id="KAJ5115979.1"/>
    </source>
</evidence>
<sequence length="465" mass="53376">MECLGIPIDHRLRRVIRETKRIDREDEYSKHIQILHDFGSSLTVHEEVHGGVHEESYPICDLSFALEMARPEVKGGVLVVLERPHSTQNNSEGFMKGVNDCRTLAAVSDLVSAVTNATLRFDDVSVFDAIPFLDETQTNEDIIGQAQDAFADMVRAKNPDVILCCFQTKTQNPLVEALKSRGVGKSFNFNNEKLNRFGVSFTRVNAFHPSYAINYSSMSCCMKQLLVLEFTKAFALWRQNWTEKPWMQKMRDECLNIAKDRDNQSRLNDGWDRPYIKERLEKLLASLDTQFETYFFHKSQDIETNVLQRKLELVNSRITWISCDIASVLEEANDYEVSKSQLSEKFNKWSRKAWPADHLRYNDSNSDGWFDHLPLLLVRSNNSTALERSLENRLFAFLRDLNISFARDRDLVFLRSPAQVSCAFRRFAAAFEDMLEAFAGDDISQGESQLSHGMGHLELNDTATV</sequence>
<dbReference type="AlphaFoldDB" id="A0A9W9GBU0"/>
<reference evidence="1" key="2">
    <citation type="journal article" date="2023" name="IMA Fungus">
        <title>Comparative genomic study of the Penicillium genus elucidates a diverse pangenome and 15 lateral gene transfer events.</title>
        <authorList>
            <person name="Petersen C."/>
            <person name="Sorensen T."/>
            <person name="Nielsen M.R."/>
            <person name="Sondergaard T.E."/>
            <person name="Sorensen J.L."/>
            <person name="Fitzpatrick D.A."/>
            <person name="Frisvad J.C."/>
            <person name="Nielsen K.L."/>
        </authorList>
    </citation>
    <scope>NUCLEOTIDE SEQUENCE</scope>
    <source>
        <strain evidence="1">IBT 30069</strain>
    </source>
</reference>
<dbReference type="Proteomes" id="UP001149165">
    <property type="component" value="Unassembled WGS sequence"/>
</dbReference>
<accession>A0A9W9GBU0</accession>
<evidence type="ECO:0000313" key="2">
    <source>
        <dbReference type="Proteomes" id="UP001149165"/>
    </source>
</evidence>
<dbReference type="EMBL" id="JAPQKH010000001">
    <property type="protein sequence ID" value="KAJ5115979.1"/>
    <property type="molecule type" value="Genomic_DNA"/>
</dbReference>